<dbReference type="EMBL" id="PXYL01000029">
    <property type="protein sequence ID" value="PSJ53692.1"/>
    <property type="molecule type" value="Genomic_DNA"/>
</dbReference>
<protein>
    <submittedName>
        <fullName evidence="5">Formate--tetrahydrofolate ligase</fullName>
    </submittedName>
</protein>
<dbReference type="OrthoDB" id="9761733at2"/>
<dbReference type="Pfam" id="PF01268">
    <property type="entry name" value="FTHFS"/>
    <property type="match status" value="1"/>
</dbReference>
<dbReference type="InterPro" id="IPR000559">
    <property type="entry name" value="Formate_THF_ligase"/>
</dbReference>
<evidence type="ECO:0000313" key="6">
    <source>
        <dbReference type="Proteomes" id="UP000240653"/>
    </source>
</evidence>
<dbReference type="AlphaFoldDB" id="A0A2P7RU45"/>
<keyword evidence="1" id="KW-0554">One-carbon metabolism</keyword>
<feature type="non-terminal residue" evidence="5">
    <location>
        <position position="1"/>
    </location>
</feature>
<sequence>AQGYGHLPVCMAKTQYSFSTDPNLRGAPVGHTVPVREVRLSAGAGFVVAICGEIMTMPGLPKVPSSEKIFLNEHGQIEGLF</sequence>
<dbReference type="SUPFAM" id="SSF52540">
    <property type="entry name" value="P-loop containing nucleoside triphosphate hydrolases"/>
    <property type="match status" value="1"/>
</dbReference>
<evidence type="ECO:0000256" key="3">
    <source>
        <dbReference type="ARBA" id="ARBA00022741"/>
    </source>
</evidence>
<organism evidence="5 6">
    <name type="scientific">Pseudaminobacter soli</name>
    <name type="common">ex Li et al. 2025</name>
    <dbReference type="NCBI Taxonomy" id="1295366"/>
    <lineage>
        <taxon>Bacteria</taxon>
        <taxon>Pseudomonadati</taxon>
        <taxon>Pseudomonadota</taxon>
        <taxon>Alphaproteobacteria</taxon>
        <taxon>Hyphomicrobiales</taxon>
        <taxon>Phyllobacteriaceae</taxon>
        <taxon>Pseudaminobacter</taxon>
    </lineage>
</organism>
<evidence type="ECO:0000256" key="1">
    <source>
        <dbReference type="ARBA" id="ARBA00022563"/>
    </source>
</evidence>
<dbReference type="GO" id="GO:0005524">
    <property type="term" value="F:ATP binding"/>
    <property type="evidence" value="ECO:0007669"/>
    <property type="project" value="UniProtKB-KW"/>
</dbReference>
<evidence type="ECO:0000256" key="4">
    <source>
        <dbReference type="ARBA" id="ARBA00022840"/>
    </source>
</evidence>
<dbReference type="GO" id="GO:0006730">
    <property type="term" value="P:one-carbon metabolic process"/>
    <property type="evidence" value="ECO:0007669"/>
    <property type="project" value="UniProtKB-KW"/>
</dbReference>
<dbReference type="GO" id="GO:0004329">
    <property type="term" value="F:formate-tetrahydrofolate ligase activity"/>
    <property type="evidence" value="ECO:0007669"/>
    <property type="project" value="InterPro"/>
</dbReference>
<keyword evidence="3" id="KW-0547">Nucleotide-binding</keyword>
<keyword evidence="2 5" id="KW-0436">Ligase</keyword>
<name>A0A2P7RU45_9HYPH</name>
<evidence type="ECO:0000256" key="2">
    <source>
        <dbReference type="ARBA" id="ARBA00022598"/>
    </source>
</evidence>
<accession>A0A2P7RU45</accession>
<reference evidence="5 6" key="1">
    <citation type="submission" date="2018-03" db="EMBL/GenBank/DDBJ databases">
        <title>The draft genome of Mesorhizobium soli JCM 19897.</title>
        <authorList>
            <person name="Li L."/>
            <person name="Liu L."/>
            <person name="Liang L."/>
            <person name="Wang T."/>
            <person name="Zhang X."/>
        </authorList>
    </citation>
    <scope>NUCLEOTIDE SEQUENCE [LARGE SCALE GENOMIC DNA]</scope>
    <source>
        <strain evidence="5 6">JCM 19897</strain>
    </source>
</reference>
<dbReference type="Proteomes" id="UP000240653">
    <property type="component" value="Unassembled WGS sequence"/>
</dbReference>
<dbReference type="RefSeq" id="WP_146148992.1">
    <property type="nucleotide sequence ID" value="NZ_PXYL01000029.1"/>
</dbReference>
<dbReference type="Gene3D" id="3.10.410.10">
    <property type="entry name" value="Formyltetrahydrofolate synthetase, domain 3"/>
    <property type="match status" value="1"/>
</dbReference>
<dbReference type="InterPro" id="IPR027417">
    <property type="entry name" value="P-loop_NTPase"/>
</dbReference>
<evidence type="ECO:0000313" key="5">
    <source>
        <dbReference type="EMBL" id="PSJ53692.1"/>
    </source>
</evidence>
<proteinExistence type="predicted"/>
<keyword evidence="6" id="KW-1185">Reference proteome</keyword>
<gene>
    <name evidence="5" type="ORF">C7I85_28135</name>
</gene>
<comment type="caution">
    <text evidence="5">The sequence shown here is derived from an EMBL/GenBank/DDBJ whole genome shotgun (WGS) entry which is preliminary data.</text>
</comment>
<keyword evidence="4" id="KW-0067">ATP-binding</keyword>